<keyword evidence="3" id="KW-0560">Oxidoreductase</keyword>
<evidence type="ECO:0000256" key="4">
    <source>
        <dbReference type="ARBA" id="ARBA00023004"/>
    </source>
</evidence>
<dbReference type="AlphaFoldDB" id="X8DJG9"/>
<dbReference type="SUPFAM" id="SSF46548">
    <property type="entry name" value="alpha-helical ferredoxin"/>
    <property type="match status" value="1"/>
</dbReference>
<evidence type="ECO:0000259" key="8">
    <source>
        <dbReference type="PROSITE" id="PS51379"/>
    </source>
</evidence>
<dbReference type="InterPro" id="IPR009051">
    <property type="entry name" value="Helical_ferredxn"/>
</dbReference>
<keyword evidence="7" id="KW-0812">Transmembrane</keyword>
<organism evidence="9">
    <name type="scientific">Mycobacterium xenopi 4042</name>
    <dbReference type="NCBI Taxonomy" id="1299334"/>
    <lineage>
        <taxon>Bacteria</taxon>
        <taxon>Bacillati</taxon>
        <taxon>Actinomycetota</taxon>
        <taxon>Actinomycetes</taxon>
        <taxon>Mycobacteriales</taxon>
        <taxon>Mycobacteriaceae</taxon>
        <taxon>Mycobacterium</taxon>
    </lineage>
</organism>
<dbReference type="Gene3D" id="1.10.1060.10">
    <property type="entry name" value="Alpha-helical ferredoxin"/>
    <property type="match status" value="1"/>
</dbReference>
<dbReference type="InterPro" id="IPR017900">
    <property type="entry name" value="4Fe4S_Fe_S_CS"/>
</dbReference>
<dbReference type="GO" id="GO:0005886">
    <property type="term" value="C:plasma membrane"/>
    <property type="evidence" value="ECO:0007669"/>
    <property type="project" value="TreeGrafter"/>
</dbReference>
<sequence length="272" mass="29655">MFMIFNVIWTYVLVRGSAVNNGTLPYGKAAFLSQLFGVILKPLGHNGNEVLETVALLLHIGVMLAFLIIVLHSKHLHIFLAPINVIFKRLPNGLGPLLPIEADGKPIDFENPPEDATFGRGKIEDFTWKGMLDFATCTECGRCQSQCPAWNTGKPLNPSCSSWICATTGWPRRPTSSARRRPVRRAATSSPAAARATMCPSPGLAECPARARTGQPATGRHRRAGRGDRPRRAVVVRDLRCLRRTVPGGHRARRPHSRPAPLPGDDGVGVPL</sequence>
<keyword evidence="2" id="KW-0479">Metal-binding</keyword>
<evidence type="ECO:0000256" key="5">
    <source>
        <dbReference type="ARBA" id="ARBA00023014"/>
    </source>
</evidence>
<evidence type="ECO:0000256" key="1">
    <source>
        <dbReference type="ARBA" id="ARBA00022485"/>
    </source>
</evidence>
<evidence type="ECO:0000256" key="6">
    <source>
        <dbReference type="SAM" id="MobiDB-lite"/>
    </source>
</evidence>
<name>X8DJG9_MYCXE</name>
<comment type="caution">
    <text evidence="9">The sequence shown here is derived from an EMBL/GenBank/DDBJ whole genome shotgun (WGS) entry which is preliminary data.</text>
</comment>
<dbReference type="GO" id="GO:0016491">
    <property type="term" value="F:oxidoreductase activity"/>
    <property type="evidence" value="ECO:0007669"/>
    <property type="project" value="UniProtKB-KW"/>
</dbReference>
<dbReference type="PANTHER" id="PTHR43255">
    <property type="entry name" value="IRON-SULFUR-BINDING OXIDOREDUCTASE FADF-RELATED-RELATED"/>
    <property type="match status" value="1"/>
</dbReference>
<keyword evidence="5" id="KW-0411">Iron-sulfur</keyword>
<reference evidence="9" key="1">
    <citation type="submission" date="2014-01" db="EMBL/GenBank/DDBJ databases">
        <authorList>
            <person name="Brown-Elliot B."/>
            <person name="Wallace R."/>
            <person name="Lenaerts A."/>
            <person name="Ordway D."/>
            <person name="DeGroote M.A."/>
            <person name="Parker T."/>
            <person name="Sizemore C."/>
            <person name="Tallon L.J."/>
            <person name="Sadzewicz L.K."/>
            <person name="Sengamalay N."/>
            <person name="Fraser C.M."/>
            <person name="Hine E."/>
            <person name="Shefchek K.A."/>
            <person name="Das S.P."/>
            <person name="Tettelin H."/>
        </authorList>
    </citation>
    <scope>NUCLEOTIDE SEQUENCE [LARGE SCALE GENOMIC DNA]</scope>
    <source>
        <strain evidence="9">4042</strain>
    </source>
</reference>
<feature type="transmembrane region" description="Helical" evidence="7">
    <location>
        <begin position="50"/>
        <end position="71"/>
    </location>
</feature>
<evidence type="ECO:0000256" key="3">
    <source>
        <dbReference type="ARBA" id="ARBA00023002"/>
    </source>
</evidence>
<evidence type="ECO:0000256" key="7">
    <source>
        <dbReference type="SAM" id="Phobius"/>
    </source>
</evidence>
<dbReference type="PANTHER" id="PTHR43255:SF1">
    <property type="entry name" value="IRON-SULFUR-BINDING OXIDOREDUCTASE FADF-RELATED"/>
    <property type="match status" value="1"/>
</dbReference>
<dbReference type="EMBL" id="JAOB01000013">
    <property type="protein sequence ID" value="EUA68549.1"/>
    <property type="molecule type" value="Genomic_DNA"/>
</dbReference>
<dbReference type="InterPro" id="IPR051460">
    <property type="entry name" value="HdrC_iron-sulfur_subunit"/>
</dbReference>
<evidence type="ECO:0000256" key="2">
    <source>
        <dbReference type="ARBA" id="ARBA00022723"/>
    </source>
</evidence>
<accession>X8DJG9</accession>
<dbReference type="GO" id="GO:0051539">
    <property type="term" value="F:4 iron, 4 sulfur cluster binding"/>
    <property type="evidence" value="ECO:0007669"/>
    <property type="project" value="UniProtKB-KW"/>
</dbReference>
<evidence type="ECO:0000313" key="9">
    <source>
        <dbReference type="EMBL" id="EUA68549.1"/>
    </source>
</evidence>
<dbReference type="GO" id="GO:0046872">
    <property type="term" value="F:metal ion binding"/>
    <property type="evidence" value="ECO:0007669"/>
    <property type="project" value="UniProtKB-KW"/>
</dbReference>
<dbReference type="InterPro" id="IPR017896">
    <property type="entry name" value="4Fe4S_Fe-S-bd"/>
</dbReference>
<protein>
    <submittedName>
        <fullName evidence="9">Putative iron-sulfur-binding reductase</fullName>
    </submittedName>
</protein>
<keyword evidence="1" id="KW-0004">4Fe-4S</keyword>
<keyword evidence="7" id="KW-1133">Transmembrane helix</keyword>
<feature type="compositionally biased region" description="Basic and acidic residues" evidence="6">
    <location>
        <begin position="225"/>
        <end position="241"/>
    </location>
</feature>
<keyword evidence="7" id="KW-0472">Membrane</keyword>
<dbReference type="PATRIC" id="fig|1299334.3.peg.1229"/>
<dbReference type="PROSITE" id="PS00198">
    <property type="entry name" value="4FE4S_FER_1"/>
    <property type="match status" value="1"/>
</dbReference>
<dbReference type="PROSITE" id="PS51379">
    <property type="entry name" value="4FE4S_FER_2"/>
    <property type="match status" value="1"/>
</dbReference>
<keyword evidence="4" id="KW-0408">Iron</keyword>
<feature type="compositionally biased region" description="Low complexity" evidence="6">
    <location>
        <begin position="185"/>
        <end position="197"/>
    </location>
</feature>
<feature type="domain" description="4Fe-4S ferredoxin-type" evidence="8">
    <location>
        <begin position="128"/>
        <end position="158"/>
    </location>
</feature>
<gene>
    <name evidence="9" type="ORF">I553_1737</name>
</gene>
<feature type="region of interest" description="Disordered" evidence="6">
    <location>
        <begin position="171"/>
        <end position="272"/>
    </location>
</feature>
<proteinExistence type="predicted"/>